<comment type="caution">
    <text evidence="2">The sequence shown here is derived from an EMBL/GenBank/DDBJ whole genome shotgun (WGS) entry which is preliminary data.</text>
</comment>
<evidence type="ECO:0000313" key="3">
    <source>
        <dbReference type="Proteomes" id="UP000605568"/>
    </source>
</evidence>
<accession>A0ABQ3MM03</accession>
<gene>
    <name evidence="2" type="ORF">GCM10017774_55380</name>
</gene>
<sequence>MKVVSTVDFFGAVWRKSSRSGGGNNGSCVEVAFSGQAVGVRDSKSPDSGTLVFSSVQWAFFLRGFQA</sequence>
<organism evidence="2 3">
    <name type="scientific">Lentzea cavernae</name>
    <dbReference type="NCBI Taxonomy" id="2020703"/>
    <lineage>
        <taxon>Bacteria</taxon>
        <taxon>Bacillati</taxon>
        <taxon>Actinomycetota</taxon>
        <taxon>Actinomycetes</taxon>
        <taxon>Pseudonocardiales</taxon>
        <taxon>Pseudonocardiaceae</taxon>
        <taxon>Lentzea</taxon>
    </lineage>
</organism>
<feature type="domain" description="DUF397" evidence="1">
    <location>
        <begin position="12"/>
        <end position="64"/>
    </location>
</feature>
<protein>
    <recommendedName>
        <fullName evidence="1">DUF397 domain-containing protein</fullName>
    </recommendedName>
</protein>
<evidence type="ECO:0000313" key="2">
    <source>
        <dbReference type="EMBL" id="GHH48883.1"/>
    </source>
</evidence>
<proteinExistence type="predicted"/>
<reference evidence="3" key="1">
    <citation type="journal article" date="2019" name="Int. J. Syst. Evol. Microbiol.">
        <title>The Global Catalogue of Microorganisms (GCM) 10K type strain sequencing project: providing services to taxonomists for standard genome sequencing and annotation.</title>
        <authorList>
            <consortium name="The Broad Institute Genomics Platform"/>
            <consortium name="The Broad Institute Genome Sequencing Center for Infectious Disease"/>
            <person name="Wu L."/>
            <person name="Ma J."/>
        </authorList>
    </citation>
    <scope>NUCLEOTIDE SEQUENCE [LARGE SCALE GENOMIC DNA]</scope>
    <source>
        <strain evidence="3">CGMCC 4.7367</strain>
    </source>
</reference>
<name>A0ABQ3MM03_9PSEU</name>
<dbReference type="Proteomes" id="UP000605568">
    <property type="component" value="Unassembled WGS sequence"/>
</dbReference>
<dbReference type="RefSeq" id="WP_373306043.1">
    <property type="nucleotide sequence ID" value="NZ_BNAR01000009.1"/>
</dbReference>
<dbReference type="InterPro" id="IPR007278">
    <property type="entry name" value="DUF397"/>
</dbReference>
<keyword evidence="3" id="KW-1185">Reference proteome</keyword>
<dbReference type="EMBL" id="BNAR01000009">
    <property type="protein sequence ID" value="GHH48883.1"/>
    <property type="molecule type" value="Genomic_DNA"/>
</dbReference>
<evidence type="ECO:0000259" key="1">
    <source>
        <dbReference type="Pfam" id="PF04149"/>
    </source>
</evidence>
<dbReference type="Pfam" id="PF04149">
    <property type="entry name" value="DUF397"/>
    <property type="match status" value="1"/>
</dbReference>